<dbReference type="AlphaFoldDB" id="A0A3N4LEA6"/>
<dbReference type="OrthoDB" id="5499867at2759"/>
<dbReference type="EMBL" id="ML121578">
    <property type="protein sequence ID" value="RPB20028.1"/>
    <property type="molecule type" value="Genomic_DNA"/>
</dbReference>
<keyword evidence="2" id="KW-1185">Reference proteome</keyword>
<accession>A0A3N4LEA6</accession>
<organism evidence="1 2">
    <name type="scientific">Terfezia boudieri ATCC MYA-4762</name>
    <dbReference type="NCBI Taxonomy" id="1051890"/>
    <lineage>
        <taxon>Eukaryota</taxon>
        <taxon>Fungi</taxon>
        <taxon>Dikarya</taxon>
        <taxon>Ascomycota</taxon>
        <taxon>Pezizomycotina</taxon>
        <taxon>Pezizomycetes</taxon>
        <taxon>Pezizales</taxon>
        <taxon>Pezizaceae</taxon>
        <taxon>Terfezia</taxon>
    </lineage>
</organism>
<dbReference type="Proteomes" id="UP000267821">
    <property type="component" value="Unassembled WGS sequence"/>
</dbReference>
<name>A0A3N4LEA6_9PEZI</name>
<gene>
    <name evidence="1" type="ORF">L211DRAFT_895250</name>
</gene>
<reference evidence="1 2" key="1">
    <citation type="journal article" date="2018" name="Nat. Ecol. Evol.">
        <title>Pezizomycetes genomes reveal the molecular basis of ectomycorrhizal truffle lifestyle.</title>
        <authorList>
            <person name="Murat C."/>
            <person name="Payen T."/>
            <person name="Noel B."/>
            <person name="Kuo A."/>
            <person name="Morin E."/>
            <person name="Chen J."/>
            <person name="Kohler A."/>
            <person name="Krizsan K."/>
            <person name="Balestrini R."/>
            <person name="Da Silva C."/>
            <person name="Montanini B."/>
            <person name="Hainaut M."/>
            <person name="Levati E."/>
            <person name="Barry K.W."/>
            <person name="Belfiori B."/>
            <person name="Cichocki N."/>
            <person name="Clum A."/>
            <person name="Dockter R.B."/>
            <person name="Fauchery L."/>
            <person name="Guy J."/>
            <person name="Iotti M."/>
            <person name="Le Tacon F."/>
            <person name="Lindquist E.A."/>
            <person name="Lipzen A."/>
            <person name="Malagnac F."/>
            <person name="Mello A."/>
            <person name="Molinier V."/>
            <person name="Miyauchi S."/>
            <person name="Poulain J."/>
            <person name="Riccioni C."/>
            <person name="Rubini A."/>
            <person name="Sitrit Y."/>
            <person name="Splivallo R."/>
            <person name="Traeger S."/>
            <person name="Wang M."/>
            <person name="Zifcakova L."/>
            <person name="Wipf D."/>
            <person name="Zambonelli A."/>
            <person name="Paolocci F."/>
            <person name="Nowrousian M."/>
            <person name="Ottonello S."/>
            <person name="Baldrian P."/>
            <person name="Spatafora J.W."/>
            <person name="Henrissat B."/>
            <person name="Nagy L.G."/>
            <person name="Aury J.M."/>
            <person name="Wincker P."/>
            <person name="Grigoriev I.V."/>
            <person name="Bonfante P."/>
            <person name="Martin F.M."/>
        </authorList>
    </citation>
    <scope>NUCLEOTIDE SEQUENCE [LARGE SCALE GENOMIC DNA]</scope>
    <source>
        <strain evidence="1 2">ATCC MYA-4762</strain>
    </source>
</reference>
<evidence type="ECO:0000313" key="1">
    <source>
        <dbReference type="EMBL" id="RPB20028.1"/>
    </source>
</evidence>
<evidence type="ECO:0000313" key="2">
    <source>
        <dbReference type="Proteomes" id="UP000267821"/>
    </source>
</evidence>
<sequence length="107" mass="11624">MTYGCLLGNLATISDGELRAFLLTLQTEDSEMLPILSDSQAAIQSFVNQSRWAPPRPGIVAIMINLPCSESTWTSGGLNTPSGARFPNFASAQQNNHNLNCTQYFLS</sequence>
<dbReference type="InParanoid" id="A0A3N4LEA6"/>
<proteinExistence type="predicted"/>
<protein>
    <submittedName>
        <fullName evidence="1">Uncharacterized protein</fullName>
    </submittedName>
</protein>